<proteinExistence type="predicted"/>
<name>A0A383BRT2_9ZZZZ</name>
<evidence type="ECO:0000313" key="1">
    <source>
        <dbReference type="EMBL" id="SVE22068.1"/>
    </source>
</evidence>
<accession>A0A383BRT2</accession>
<sequence>MHRFSSGMLAKLNCCQWTVGSPDFGTGVFHAAECFFSNPDRGFEGLGFHRIRSIMPTAFHGQLRFETWNQFQQISAPKPGSLRTQMAWGMVRDLFPRCAFEISFETFLF</sequence>
<feature type="non-terminal residue" evidence="1">
    <location>
        <position position="109"/>
    </location>
</feature>
<dbReference type="EMBL" id="UINC01202324">
    <property type="protein sequence ID" value="SVE22068.1"/>
    <property type="molecule type" value="Genomic_DNA"/>
</dbReference>
<dbReference type="AlphaFoldDB" id="A0A383BRT2"/>
<protein>
    <submittedName>
        <fullName evidence="1">Uncharacterized protein</fullName>
    </submittedName>
</protein>
<organism evidence="1">
    <name type="scientific">marine metagenome</name>
    <dbReference type="NCBI Taxonomy" id="408172"/>
    <lineage>
        <taxon>unclassified sequences</taxon>
        <taxon>metagenomes</taxon>
        <taxon>ecological metagenomes</taxon>
    </lineage>
</organism>
<reference evidence="1" key="1">
    <citation type="submission" date="2018-05" db="EMBL/GenBank/DDBJ databases">
        <authorList>
            <person name="Lanie J.A."/>
            <person name="Ng W.-L."/>
            <person name="Kazmierczak K.M."/>
            <person name="Andrzejewski T.M."/>
            <person name="Davidsen T.M."/>
            <person name="Wayne K.J."/>
            <person name="Tettelin H."/>
            <person name="Glass J.I."/>
            <person name="Rusch D."/>
            <person name="Podicherti R."/>
            <person name="Tsui H.-C.T."/>
            <person name="Winkler M.E."/>
        </authorList>
    </citation>
    <scope>NUCLEOTIDE SEQUENCE</scope>
</reference>
<gene>
    <name evidence="1" type="ORF">METZ01_LOCUS474922</name>
</gene>